<name>A0A6G7VKG8_9RHOB</name>
<dbReference type="KEGG" id="mon:G8E03_05620"/>
<keyword evidence="2" id="KW-1185">Reference proteome</keyword>
<gene>
    <name evidence="1" type="ORF">G8E03_05620</name>
</gene>
<organism evidence="1 2">
    <name type="scientific">Pontivivens nitratireducens</name>
    <dbReference type="NCBI Taxonomy" id="2758038"/>
    <lineage>
        <taxon>Bacteria</taxon>
        <taxon>Pseudomonadati</taxon>
        <taxon>Pseudomonadota</taxon>
        <taxon>Alphaproteobacteria</taxon>
        <taxon>Rhodobacterales</taxon>
        <taxon>Paracoccaceae</taxon>
        <taxon>Pontivivens</taxon>
    </lineage>
</organism>
<dbReference type="AlphaFoldDB" id="A0A6G7VKG8"/>
<reference evidence="1 2" key="1">
    <citation type="submission" date="2020-03" db="EMBL/GenBank/DDBJ databases">
        <title>Complete genome sequence of Monaibacterium sp. ALG8 with diverse plasmids.</title>
        <authorList>
            <person name="Sun C."/>
        </authorList>
    </citation>
    <scope>NUCLEOTIDE SEQUENCE [LARGE SCALE GENOMIC DNA]</scope>
    <source>
        <strain evidence="1 2">ALG8</strain>
    </source>
</reference>
<dbReference type="Proteomes" id="UP000500791">
    <property type="component" value="Chromosome"/>
</dbReference>
<evidence type="ECO:0000313" key="2">
    <source>
        <dbReference type="Proteomes" id="UP000500791"/>
    </source>
</evidence>
<accession>A0A6G7VKG8</accession>
<dbReference type="EMBL" id="CP049811">
    <property type="protein sequence ID" value="QIK40287.1"/>
    <property type="molecule type" value="Genomic_DNA"/>
</dbReference>
<evidence type="ECO:0000313" key="1">
    <source>
        <dbReference type="EMBL" id="QIK40287.1"/>
    </source>
</evidence>
<protein>
    <submittedName>
        <fullName evidence="1">Uncharacterized protein</fullName>
    </submittedName>
</protein>
<sequence length="141" mass="15676">MDKSFNPFDPEAMMKMMQQMPFADMMPKMQGFDPAALSDMQNRNMEAFQAANSAASEAYKDLFSKQVEMMKTMMSEAKTSAEAARDPAKAQEVMAAGVQKAMDLSTELATEAQKANARAWEIVSARMRDSIAELEQMAKPK</sequence>
<dbReference type="RefSeq" id="WP_166189583.1">
    <property type="nucleotide sequence ID" value="NZ_CP049811.1"/>
</dbReference>
<proteinExistence type="predicted"/>